<name>A0A9P0HEE4_NEZVI</name>
<dbReference type="AlphaFoldDB" id="A0A9P0HEE4"/>
<dbReference type="Proteomes" id="UP001152798">
    <property type="component" value="Chromosome 4"/>
</dbReference>
<evidence type="ECO:0000313" key="1">
    <source>
        <dbReference type="EMBL" id="CAH1400247.1"/>
    </source>
</evidence>
<keyword evidence="2" id="KW-1185">Reference proteome</keyword>
<organism evidence="1 2">
    <name type="scientific">Nezara viridula</name>
    <name type="common">Southern green stink bug</name>
    <name type="synonym">Cimex viridulus</name>
    <dbReference type="NCBI Taxonomy" id="85310"/>
    <lineage>
        <taxon>Eukaryota</taxon>
        <taxon>Metazoa</taxon>
        <taxon>Ecdysozoa</taxon>
        <taxon>Arthropoda</taxon>
        <taxon>Hexapoda</taxon>
        <taxon>Insecta</taxon>
        <taxon>Pterygota</taxon>
        <taxon>Neoptera</taxon>
        <taxon>Paraneoptera</taxon>
        <taxon>Hemiptera</taxon>
        <taxon>Heteroptera</taxon>
        <taxon>Panheteroptera</taxon>
        <taxon>Pentatomomorpha</taxon>
        <taxon>Pentatomoidea</taxon>
        <taxon>Pentatomidae</taxon>
        <taxon>Pentatominae</taxon>
        <taxon>Nezara</taxon>
    </lineage>
</organism>
<sequence>MPSTSCAGGLSVCHRLKEDAHFFKIRPLNSTHVSLRLSQSLENLVDNPVPQNVLKFRLACDSDEHDETVS</sequence>
<protein>
    <submittedName>
        <fullName evidence="1">Uncharacterized protein</fullName>
    </submittedName>
</protein>
<evidence type="ECO:0000313" key="2">
    <source>
        <dbReference type="Proteomes" id="UP001152798"/>
    </source>
</evidence>
<reference evidence="1" key="1">
    <citation type="submission" date="2022-01" db="EMBL/GenBank/DDBJ databases">
        <authorList>
            <person name="King R."/>
        </authorList>
    </citation>
    <scope>NUCLEOTIDE SEQUENCE</scope>
</reference>
<accession>A0A9P0HEE4</accession>
<gene>
    <name evidence="1" type="ORF">NEZAVI_LOCUS9533</name>
</gene>
<proteinExistence type="predicted"/>
<dbReference type="EMBL" id="OV725080">
    <property type="protein sequence ID" value="CAH1400247.1"/>
    <property type="molecule type" value="Genomic_DNA"/>
</dbReference>